<reference evidence="20" key="1">
    <citation type="submission" date="2018-05" db="EMBL/GenBank/DDBJ databases">
        <authorList>
            <person name="Li Y."/>
        </authorList>
    </citation>
    <scope>NUCLEOTIDE SEQUENCE [LARGE SCALE GENOMIC DNA]</scope>
    <source>
        <strain evidence="20">sk1b4</strain>
    </source>
</reference>
<dbReference type="SUPFAM" id="SSF50692">
    <property type="entry name" value="ADC-like"/>
    <property type="match status" value="1"/>
</dbReference>
<evidence type="ECO:0000259" key="18">
    <source>
        <dbReference type="PROSITE" id="PS51669"/>
    </source>
</evidence>
<dbReference type="GO" id="GO:0160182">
    <property type="term" value="F:nitrate reductase (quinone) activity"/>
    <property type="evidence" value="ECO:0007669"/>
    <property type="project" value="UniProtKB-EC"/>
</dbReference>
<keyword evidence="6" id="KW-0813">Transport</keyword>
<sequence length="1229" mass="135608">MSSETSLFTLGAHLRQGEASGDARQLFLQGGRQADAFYRQRFSHDKIVRSTHGVNCTGSCSWKVYVKDGMITWESQEVDYPTTGPDMPEYEPRGCPRGAAFAWYEYSPTRIRHPYVRGKLLDLYRAAKKRTGDPVLAWHEVTSDPEQARAYKSARGKGGMVRTTWQEATEIVAAAHVSTVKDFGPDRVAGFSVIPAMSMVSYGAGSRYLELMGGSMLSFYDWYADLPPASPQVFGDQTDVPEAGDWFNSDYLMLWGSNVPVTRTPDAHFMTEGRYHGQKVVVCSPDFADSTKFADEWLRVHPGTDAALAMAMGHVILSEFHVKRQEEFFLDYMKRHTDAPFLITIETEDDGQYTAGKFLTASDMGGELAASESAEYRLLVMDEDGSVKDPGGTLADRYGDAGQGKWNLDMPGVDPVMSLYADGGESVEVSLPRFDLVGESGPGTIGAGVIKRGVPVRRVAGKLVTTVYDLLLAQYGVGRDGLPGEWPSGYDDASGLGTPAWQEELTGVPAAAAERIGREFAQSALDSGGRSMIIMGAGTNHYFHSDTIYRTMLALTSMCATQGVNGGGWAHYVGQEKVRPITGWQQYAMALDWSRPPRQMISTGFWYLTTDQWRYDAGRVERISSPLARGELGDMSFADSLVEATQRGWMPGYPQFDRSSLDLADEAKEAGLAPGEYVARELAEGRLHFAVEDPDAFQNHPKVLFNWRTNLLGSSAKGTEFFLRHMIGADNDVQAEELPEGVRPERMAWRDEAPEGKLDLMVTADFRNTSTTLHSDVVLPAATWYEKHDISSTDMHPFVHTFNPAIAPPWDARTDFELFGELAELSSQLSVKHLGARTDLVAAPLGHDSPDELNTPHGVVPDRESAGWVPGVTMPKIIPVKRDYTKIAEKFNAIGPLPEKVGMATKGVAFQPAAVVEDLGKRNGLIDTSIGQRPAVDTAVKAAQMVLSLSGTTNGKLSVQGWKNLAQRTGHDASELAAGDEEKLITYADIVSQPKGVITSPEWSGSEHGGRRYTAFAVNKEYSKPWHTLSGRMHYFMDHDWMREMGEQLPVFRPPVDLMHLYGEAAPGQVLEDGSGGAEVSVRYLTVHNKWAIHSQYYDNLHMLTLGRGGQTVWMSPQDAEKIGVRDNEWIEVHNRNGVVSARAIVSHRMPEGTVYMYHAQERTMGTPLNEKTGKRGGTHNSLTRILIKPSHLIGGYGHFTYAFNYIGPTGNQRDEVAMIRRRSQEVTF</sequence>
<dbReference type="InterPro" id="IPR006963">
    <property type="entry name" value="Mopterin_OxRdtase_4Fe-4S_dom"/>
</dbReference>
<dbReference type="PROSITE" id="PS00490">
    <property type="entry name" value="MOLYBDOPTERIN_PROK_2"/>
    <property type="match status" value="1"/>
</dbReference>
<evidence type="ECO:0000256" key="10">
    <source>
        <dbReference type="ARBA" id="ARBA00022723"/>
    </source>
</evidence>
<dbReference type="RefSeq" id="WP_109093141.1">
    <property type="nucleotide sequence ID" value="NZ_JBQDZF010000064.1"/>
</dbReference>
<keyword evidence="8" id="KW-0004">4Fe-4S</keyword>
<gene>
    <name evidence="19" type="ORF">DD236_04525</name>
</gene>
<evidence type="ECO:0000256" key="3">
    <source>
        <dbReference type="ARBA" id="ARBA00004202"/>
    </source>
</evidence>
<evidence type="ECO:0000256" key="1">
    <source>
        <dbReference type="ARBA" id="ARBA00001942"/>
    </source>
</evidence>
<dbReference type="EC" id="1.7.5.1" evidence="5"/>
<proteinExistence type="inferred from homology"/>
<comment type="cofactor">
    <cofactor evidence="2">
        <name>[4Fe-4S] cluster</name>
        <dbReference type="ChEBI" id="CHEBI:49883"/>
    </cofactor>
</comment>
<keyword evidence="7" id="KW-1003">Cell membrane</keyword>
<dbReference type="PANTHER" id="PTHR43105:SF2">
    <property type="entry name" value="RESPIRATORY NITRATE REDUCTASE 2 ALPHA CHAIN"/>
    <property type="match status" value="1"/>
</dbReference>
<keyword evidence="11" id="KW-0249">Electron transport</keyword>
<evidence type="ECO:0000256" key="11">
    <source>
        <dbReference type="ARBA" id="ARBA00022982"/>
    </source>
</evidence>
<evidence type="ECO:0000256" key="13">
    <source>
        <dbReference type="ARBA" id="ARBA00023004"/>
    </source>
</evidence>
<feature type="domain" description="4Fe-4S Mo/W bis-MGD-type" evidence="18">
    <location>
        <begin position="45"/>
        <end position="109"/>
    </location>
</feature>
<dbReference type="PROSITE" id="PS51669">
    <property type="entry name" value="4FE4S_MOW_BIS_MGD"/>
    <property type="match status" value="1"/>
</dbReference>
<keyword evidence="12" id="KW-0560">Oxidoreductase</keyword>
<dbReference type="GO" id="GO:0005886">
    <property type="term" value="C:plasma membrane"/>
    <property type="evidence" value="ECO:0007669"/>
    <property type="project" value="UniProtKB-SubCell"/>
</dbReference>
<dbReference type="InterPro" id="IPR009010">
    <property type="entry name" value="Asp_de-COase-like_dom_sf"/>
</dbReference>
<keyword evidence="20" id="KW-1185">Reference proteome</keyword>
<name>A0A2V1KB32_9ACTO</name>
<dbReference type="InterPro" id="IPR006657">
    <property type="entry name" value="MoPterin_dinucl-bd_dom"/>
</dbReference>
<comment type="catalytic activity">
    <reaction evidence="17">
        <text>nitrate + a quinol = a quinone + nitrite + H2O</text>
        <dbReference type="Rhea" id="RHEA:56144"/>
        <dbReference type="ChEBI" id="CHEBI:15377"/>
        <dbReference type="ChEBI" id="CHEBI:16301"/>
        <dbReference type="ChEBI" id="CHEBI:17632"/>
        <dbReference type="ChEBI" id="CHEBI:24646"/>
        <dbReference type="ChEBI" id="CHEBI:132124"/>
        <dbReference type="EC" id="1.7.5.1"/>
    </reaction>
</comment>
<dbReference type="SMART" id="SM00926">
    <property type="entry name" value="Molybdop_Fe4S4"/>
    <property type="match status" value="1"/>
</dbReference>
<dbReference type="GO" id="GO:0051539">
    <property type="term" value="F:4 iron, 4 sulfur cluster binding"/>
    <property type="evidence" value="ECO:0007669"/>
    <property type="project" value="UniProtKB-KW"/>
</dbReference>
<evidence type="ECO:0000256" key="6">
    <source>
        <dbReference type="ARBA" id="ARBA00022448"/>
    </source>
</evidence>
<evidence type="ECO:0000256" key="17">
    <source>
        <dbReference type="ARBA" id="ARBA00048294"/>
    </source>
</evidence>
<comment type="subcellular location">
    <subcellularLocation>
        <location evidence="3">Cell membrane</location>
        <topology evidence="3">Peripheral membrane protein</topology>
    </subcellularLocation>
</comment>
<evidence type="ECO:0000313" key="20">
    <source>
        <dbReference type="Proteomes" id="UP000245283"/>
    </source>
</evidence>
<comment type="cofactor">
    <cofactor evidence="1">
        <name>Mo-bis(molybdopterin guanine dinucleotide)</name>
        <dbReference type="ChEBI" id="CHEBI:60539"/>
    </cofactor>
</comment>
<evidence type="ECO:0000256" key="8">
    <source>
        <dbReference type="ARBA" id="ARBA00022485"/>
    </source>
</evidence>
<evidence type="ECO:0000256" key="7">
    <source>
        <dbReference type="ARBA" id="ARBA00022475"/>
    </source>
</evidence>
<evidence type="ECO:0000256" key="5">
    <source>
        <dbReference type="ARBA" id="ARBA00012500"/>
    </source>
</evidence>
<dbReference type="PROSITE" id="PS00551">
    <property type="entry name" value="MOLYBDOPTERIN_PROK_1"/>
    <property type="match status" value="1"/>
</dbReference>
<dbReference type="Pfam" id="PF00384">
    <property type="entry name" value="Molybdopterin"/>
    <property type="match status" value="1"/>
</dbReference>
<dbReference type="GO" id="GO:0046872">
    <property type="term" value="F:metal ion binding"/>
    <property type="evidence" value="ECO:0007669"/>
    <property type="project" value="UniProtKB-KW"/>
</dbReference>
<dbReference type="Pfam" id="PF01568">
    <property type="entry name" value="Molydop_binding"/>
    <property type="match status" value="1"/>
</dbReference>
<dbReference type="AlphaFoldDB" id="A0A2V1KB32"/>
<dbReference type="InterPro" id="IPR006656">
    <property type="entry name" value="Mopterin_OxRdtase"/>
</dbReference>
<dbReference type="NCBIfam" id="TIGR01580">
    <property type="entry name" value="narG"/>
    <property type="match status" value="1"/>
</dbReference>
<dbReference type="InterPro" id="IPR006655">
    <property type="entry name" value="Mopterin_OxRdtase_prok_CS"/>
</dbReference>
<evidence type="ECO:0000256" key="4">
    <source>
        <dbReference type="ARBA" id="ARBA00010312"/>
    </source>
</evidence>
<dbReference type="Gene3D" id="3.40.50.12440">
    <property type="match status" value="1"/>
</dbReference>
<dbReference type="InterPro" id="IPR037943">
    <property type="entry name" value="MopB_CT_Nitrate-R-NarG-like"/>
</dbReference>
<dbReference type="InterPro" id="IPR006468">
    <property type="entry name" value="NarG"/>
</dbReference>
<dbReference type="EMBL" id="QETB01000001">
    <property type="protein sequence ID" value="PWF27645.1"/>
    <property type="molecule type" value="Genomic_DNA"/>
</dbReference>
<accession>A0A2V1KB32</accession>
<comment type="caution">
    <text evidence="19">The sequence shown here is derived from an EMBL/GenBank/DDBJ whole genome shotgun (WGS) entry which is preliminary data.</text>
</comment>
<dbReference type="Proteomes" id="UP000245283">
    <property type="component" value="Unassembled WGS sequence"/>
</dbReference>
<evidence type="ECO:0000256" key="16">
    <source>
        <dbReference type="ARBA" id="ARBA00023136"/>
    </source>
</evidence>
<dbReference type="CDD" id="cd02750">
    <property type="entry name" value="MopB_Nitrate-R-NarG-like"/>
    <property type="match status" value="1"/>
</dbReference>
<keyword evidence="14" id="KW-0411">Iron-sulfur</keyword>
<keyword evidence="16" id="KW-0472">Membrane</keyword>
<evidence type="ECO:0000256" key="15">
    <source>
        <dbReference type="ARBA" id="ARBA00023063"/>
    </source>
</evidence>
<dbReference type="GO" id="GO:0009325">
    <property type="term" value="C:nitrate reductase complex"/>
    <property type="evidence" value="ECO:0007669"/>
    <property type="project" value="InterPro"/>
</dbReference>
<evidence type="ECO:0000256" key="2">
    <source>
        <dbReference type="ARBA" id="ARBA00001966"/>
    </source>
</evidence>
<dbReference type="InterPro" id="IPR050123">
    <property type="entry name" value="Prok_molybdopt-oxidoreductase"/>
</dbReference>
<dbReference type="CDD" id="cd02776">
    <property type="entry name" value="MopB_CT_Nitrate-R-NarG-like"/>
    <property type="match status" value="1"/>
</dbReference>
<dbReference type="SUPFAM" id="SSF53706">
    <property type="entry name" value="Formate dehydrogenase/DMSO reductase, domains 1-3"/>
    <property type="match status" value="1"/>
</dbReference>
<comment type="similarity">
    <text evidence="4">Belongs to the prokaryotic molybdopterin-containing oxidoreductase family.</text>
</comment>
<evidence type="ECO:0000256" key="12">
    <source>
        <dbReference type="ARBA" id="ARBA00023002"/>
    </source>
</evidence>
<dbReference type="GO" id="GO:0043546">
    <property type="term" value="F:molybdopterin cofactor binding"/>
    <property type="evidence" value="ECO:0007669"/>
    <property type="project" value="InterPro"/>
</dbReference>
<keyword evidence="10" id="KW-0479">Metal-binding</keyword>
<dbReference type="InterPro" id="IPR027467">
    <property type="entry name" value="MopterinOxRdtase_cofactor_BS"/>
</dbReference>
<organism evidence="19 20">
    <name type="scientific">Ancrocorticia populi</name>
    <dbReference type="NCBI Taxonomy" id="2175228"/>
    <lineage>
        <taxon>Bacteria</taxon>
        <taxon>Bacillati</taxon>
        <taxon>Actinomycetota</taxon>
        <taxon>Actinomycetes</taxon>
        <taxon>Actinomycetales</taxon>
        <taxon>Actinomycetaceae</taxon>
        <taxon>Ancrocorticia</taxon>
    </lineage>
</organism>
<dbReference type="GO" id="GO:0042128">
    <property type="term" value="P:nitrate assimilation"/>
    <property type="evidence" value="ECO:0007669"/>
    <property type="project" value="UniProtKB-KW"/>
</dbReference>
<keyword evidence="15" id="KW-0534">Nitrate assimilation</keyword>
<evidence type="ECO:0000256" key="14">
    <source>
        <dbReference type="ARBA" id="ARBA00023014"/>
    </source>
</evidence>
<dbReference type="OrthoDB" id="9759518at2"/>
<evidence type="ECO:0000256" key="9">
    <source>
        <dbReference type="ARBA" id="ARBA00022505"/>
    </source>
</evidence>
<dbReference type="PANTHER" id="PTHR43105">
    <property type="entry name" value="RESPIRATORY NITRATE REDUCTASE"/>
    <property type="match status" value="1"/>
</dbReference>
<evidence type="ECO:0000313" key="19">
    <source>
        <dbReference type="EMBL" id="PWF27645.1"/>
    </source>
</evidence>
<keyword evidence="9" id="KW-0500">Molybdenum</keyword>
<keyword evidence="13" id="KW-0408">Iron</keyword>
<protein>
    <recommendedName>
        <fullName evidence="5">nitrate reductase (quinone)</fullName>
        <ecNumber evidence="5">1.7.5.1</ecNumber>
    </recommendedName>
</protein>